<feature type="compositionally biased region" description="Basic and acidic residues" evidence="6">
    <location>
        <begin position="103"/>
        <end position="116"/>
    </location>
</feature>
<feature type="compositionally biased region" description="Polar residues" evidence="6">
    <location>
        <begin position="463"/>
        <end position="476"/>
    </location>
</feature>
<evidence type="ECO:0000256" key="1">
    <source>
        <dbReference type="ARBA" id="ARBA00004496"/>
    </source>
</evidence>
<dbReference type="Pfam" id="PF13877">
    <property type="entry name" value="RPAP3_C"/>
    <property type="match status" value="1"/>
</dbReference>
<feature type="repeat" description="TPR" evidence="5">
    <location>
        <begin position="297"/>
        <end position="330"/>
    </location>
</feature>
<dbReference type="GO" id="GO:0006626">
    <property type="term" value="P:protein targeting to mitochondrion"/>
    <property type="evidence" value="ECO:0007669"/>
    <property type="project" value="TreeGrafter"/>
</dbReference>
<reference evidence="9" key="2">
    <citation type="submission" date="2023-11" db="UniProtKB">
        <authorList>
            <consortium name="WormBaseParasite"/>
        </authorList>
    </citation>
    <scope>IDENTIFICATION</scope>
</reference>
<dbReference type="PANTHER" id="PTHR45984">
    <property type="entry name" value="RNA (RNA) POLYMERASE II ASSOCIATED PROTEIN HOMOLOG"/>
    <property type="match status" value="1"/>
</dbReference>
<comment type="subcellular location">
    <subcellularLocation>
        <location evidence="1">Cytoplasm</location>
    </subcellularLocation>
</comment>
<dbReference type="GO" id="GO:0005739">
    <property type="term" value="C:mitochondrion"/>
    <property type="evidence" value="ECO:0007669"/>
    <property type="project" value="TreeGrafter"/>
</dbReference>
<protein>
    <recommendedName>
        <fullName evidence="7">RNA-polymerase II-associated protein 3-like C-terminal domain-containing protein</fullName>
    </recommendedName>
</protein>
<dbReference type="InterPro" id="IPR051982">
    <property type="entry name" value="CiliaryAsmbly_MitoImport"/>
</dbReference>
<proteinExistence type="predicted"/>
<dbReference type="PROSITE" id="PS50005">
    <property type="entry name" value="TPR"/>
    <property type="match status" value="3"/>
</dbReference>
<dbReference type="SUPFAM" id="SSF48452">
    <property type="entry name" value="TPR-like"/>
    <property type="match status" value="2"/>
</dbReference>
<dbReference type="InterPro" id="IPR019734">
    <property type="entry name" value="TPR_rpt"/>
</dbReference>
<evidence type="ECO:0000259" key="7">
    <source>
        <dbReference type="Pfam" id="PF13877"/>
    </source>
</evidence>
<dbReference type="Proteomes" id="UP000050795">
    <property type="component" value="Unassembled WGS sequence"/>
</dbReference>
<dbReference type="PANTHER" id="PTHR45984:SF1">
    <property type="entry name" value="SPAG1 AXONEMAL DYNEIN ASSEMBLY FACTOR"/>
    <property type="match status" value="1"/>
</dbReference>
<dbReference type="GO" id="GO:0031072">
    <property type="term" value="F:heat shock protein binding"/>
    <property type="evidence" value="ECO:0007669"/>
    <property type="project" value="TreeGrafter"/>
</dbReference>
<dbReference type="InterPro" id="IPR011990">
    <property type="entry name" value="TPR-like_helical_dom_sf"/>
</dbReference>
<name>A0AA85ITF9_TRIRE</name>
<dbReference type="InterPro" id="IPR025986">
    <property type="entry name" value="RPAP3-like_C"/>
</dbReference>
<dbReference type="GO" id="GO:0005829">
    <property type="term" value="C:cytosol"/>
    <property type="evidence" value="ECO:0007669"/>
    <property type="project" value="TreeGrafter"/>
</dbReference>
<accession>A0AA85ITF9</accession>
<feature type="compositionally biased region" description="Basic and acidic residues" evidence="6">
    <location>
        <begin position="417"/>
        <end position="436"/>
    </location>
</feature>
<feature type="region of interest" description="Disordered" evidence="6">
    <location>
        <begin position="212"/>
        <end position="236"/>
    </location>
</feature>
<dbReference type="SMART" id="SM00028">
    <property type="entry name" value="TPR"/>
    <property type="match status" value="6"/>
</dbReference>
<evidence type="ECO:0000256" key="5">
    <source>
        <dbReference type="PROSITE-ProRule" id="PRU00339"/>
    </source>
</evidence>
<organism evidence="8 9">
    <name type="scientific">Trichobilharzia regenti</name>
    <name type="common">Nasal bird schistosome</name>
    <dbReference type="NCBI Taxonomy" id="157069"/>
    <lineage>
        <taxon>Eukaryota</taxon>
        <taxon>Metazoa</taxon>
        <taxon>Spiralia</taxon>
        <taxon>Lophotrochozoa</taxon>
        <taxon>Platyhelminthes</taxon>
        <taxon>Trematoda</taxon>
        <taxon>Digenea</taxon>
        <taxon>Strigeidida</taxon>
        <taxon>Schistosomatoidea</taxon>
        <taxon>Schistosomatidae</taxon>
        <taxon>Trichobilharzia</taxon>
    </lineage>
</organism>
<keyword evidence="8" id="KW-1185">Reference proteome</keyword>
<evidence type="ECO:0000256" key="2">
    <source>
        <dbReference type="ARBA" id="ARBA00022490"/>
    </source>
</evidence>
<feature type="region of interest" description="Disordered" evidence="6">
    <location>
        <begin position="387"/>
        <end position="502"/>
    </location>
</feature>
<dbReference type="AlphaFoldDB" id="A0AA85ITF9"/>
<keyword evidence="4 5" id="KW-0802">TPR repeat</keyword>
<sequence>MTDSVYFNERTKTYDIPISHLDFKYLNSCNDVDELEKIMKTLRSGEVGRYTELESCCEERIRILNPNSRVLRKSVEPVRLTQLDKEERSQIEQDFQSWLNEMKSSDEESDEKHDEDAYYSSSSLRRTKQKLTSRKKLADEKEEEEDDELAEKCIKYDNENLPPIRRTVIFNDEPALRVCSSGDNTFGRRILKPKDYSEWDKLEKVWDKELAEEEGEHEKTARKSEKGETMNLSTAETRGLHKLDYKELAARVSNMPIHTRKQLAEREKDKGNECFKSGDFVEALNYYKRSLTIYETSAVYNNRALVYLRQKQWNLAVNDCTKVLKSEPDNLKALFRRGQAYYELHNLGEAEKDLERLTDQDPTNFKAQNLLRNVRIAKSKRENSRLEGYRRMTITDVGDSSDSSESDDEDIQEEEENNKKEGEEEVNGDKQQEVIEVKSSVNTSEGMDHSDRNNDEDDDCNRVINSSNNNVKLTNKVTEEMTGEKKKRQTTDITTNKTTSHGDTNCHTEIKESCIDKHTTEAITDKSSISNYEKLKQKGNQCYKEGNMELALKYFNECIELCLKHNLNSDKRLAVIYRNRSLVYLQTNEYQSAVNDCKLALSIEPNCPIAVYRKALALKKAGDYINCLKDLEKAKNLCPNNQKIIEEIREVKNILEKKTTNWSVDGPSSLKNSTLNTTTTATDIEIVELPNIEIGDDEDTRREVEKFDSDNYDNGDGDDADDDGYDRLSSVQCTSITASTDEFPYPEDISKNTSSDNSVISKPIDNDWEVVNIISQENKQTCRTNNNTTNESDITKRFIQRKQITTPHEFQTFWINIQHMEKFSPVDATNEIIKLLNYIQPEELPKLIGIRMEAEMLDDLLNAIDMKMSTENESVSHIYEILINLSRTARFDCALFLINDRTVQAIKNIMYKFQHYKFDQDQIEHLQSIYLLL</sequence>
<evidence type="ECO:0000313" key="8">
    <source>
        <dbReference type="Proteomes" id="UP000050795"/>
    </source>
</evidence>
<feature type="repeat" description="TPR" evidence="5">
    <location>
        <begin position="331"/>
        <end position="364"/>
    </location>
</feature>
<evidence type="ECO:0000256" key="4">
    <source>
        <dbReference type="ARBA" id="ARBA00022803"/>
    </source>
</evidence>
<feature type="compositionally biased region" description="Acidic residues" evidence="6">
    <location>
        <begin position="402"/>
        <end position="416"/>
    </location>
</feature>
<dbReference type="Gene3D" id="1.25.40.10">
    <property type="entry name" value="Tetratricopeptide repeat domain"/>
    <property type="match status" value="2"/>
</dbReference>
<dbReference type="WBParaSite" id="TREG1_119080.1">
    <property type="protein sequence ID" value="TREG1_119080.1"/>
    <property type="gene ID" value="TREG1_119080"/>
</dbReference>
<reference evidence="8" key="1">
    <citation type="submission" date="2022-06" db="EMBL/GenBank/DDBJ databases">
        <authorList>
            <person name="Berger JAMES D."/>
            <person name="Berger JAMES D."/>
        </authorList>
    </citation>
    <scope>NUCLEOTIDE SEQUENCE [LARGE SCALE GENOMIC DNA]</scope>
</reference>
<feature type="compositionally biased region" description="Polar residues" evidence="6">
    <location>
        <begin position="491"/>
        <end position="502"/>
    </location>
</feature>
<feature type="compositionally biased region" description="Basic and acidic residues" evidence="6">
    <location>
        <begin position="216"/>
        <end position="228"/>
    </location>
</feature>
<keyword evidence="2" id="KW-0963">Cytoplasm</keyword>
<keyword evidence="3" id="KW-0677">Repeat</keyword>
<feature type="repeat" description="TPR" evidence="5">
    <location>
        <begin position="574"/>
        <end position="607"/>
    </location>
</feature>
<evidence type="ECO:0000313" key="9">
    <source>
        <dbReference type="WBParaSite" id="TREG1_119080.1"/>
    </source>
</evidence>
<evidence type="ECO:0000256" key="3">
    <source>
        <dbReference type="ARBA" id="ARBA00022737"/>
    </source>
</evidence>
<feature type="domain" description="RNA-polymerase II-associated protein 3-like C-terminal" evidence="7">
    <location>
        <begin position="805"/>
        <end position="899"/>
    </location>
</feature>
<dbReference type="Pfam" id="PF13181">
    <property type="entry name" value="TPR_8"/>
    <property type="match status" value="1"/>
</dbReference>
<feature type="region of interest" description="Disordered" evidence="6">
    <location>
        <begin position="102"/>
        <end position="124"/>
    </location>
</feature>
<evidence type="ECO:0000256" key="6">
    <source>
        <dbReference type="SAM" id="MobiDB-lite"/>
    </source>
</evidence>
<dbReference type="Pfam" id="PF14559">
    <property type="entry name" value="TPR_19"/>
    <property type="match status" value="1"/>
</dbReference>